<keyword evidence="2" id="KW-1185">Reference proteome</keyword>
<name>A0A1W1UWF4_9DEIO</name>
<dbReference type="Proteomes" id="UP000192582">
    <property type="component" value="Unassembled WGS sequence"/>
</dbReference>
<dbReference type="STRING" id="695939.SAMN00790413_03396"/>
<evidence type="ECO:0000313" key="1">
    <source>
        <dbReference type="EMBL" id="SMB85423.1"/>
    </source>
</evidence>
<proteinExistence type="predicted"/>
<accession>A0A1W1UWF4</accession>
<organism evidence="1 2">
    <name type="scientific">Deinococcus hopiensis KR-140</name>
    <dbReference type="NCBI Taxonomy" id="695939"/>
    <lineage>
        <taxon>Bacteria</taxon>
        <taxon>Thermotogati</taxon>
        <taxon>Deinococcota</taxon>
        <taxon>Deinococci</taxon>
        <taxon>Deinococcales</taxon>
        <taxon>Deinococcaceae</taxon>
        <taxon>Deinococcus</taxon>
    </lineage>
</organism>
<protein>
    <submittedName>
        <fullName evidence="1">Uncharacterized protein</fullName>
    </submittedName>
</protein>
<gene>
    <name evidence="1" type="ORF">SAMN00790413_03396</name>
</gene>
<reference evidence="1 2" key="1">
    <citation type="submission" date="2017-04" db="EMBL/GenBank/DDBJ databases">
        <authorList>
            <person name="Afonso C.L."/>
            <person name="Miller P.J."/>
            <person name="Scott M.A."/>
            <person name="Spackman E."/>
            <person name="Goraichik I."/>
            <person name="Dimitrov K.M."/>
            <person name="Suarez D.L."/>
            <person name="Swayne D.E."/>
        </authorList>
    </citation>
    <scope>NUCLEOTIDE SEQUENCE [LARGE SCALE GENOMIC DNA]</scope>
    <source>
        <strain evidence="1 2">KR-140</strain>
    </source>
</reference>
<dbReference type="AlphaFoldDB" id="A0A1W1UWF4"/>
<evidence type="ECO:0000313" key="2">
    <source>
        <dbReference type="Proteomes" id="UP000192582"/>
    </source>
</evidence>
<sequence length="124" mass="13960">MTLPRLRLPQYDTDVLFAPSPPPTKAAQGGGFLRLSILAAMRYADLTPGEIADHLHDAYTRDRRLGIVPDSTPERQALADYLGCHKEARDEAWEAWRTVLEAEGHDLEDAEYWLDVEFAPPCPE</sequence>
<dbReference type="EMBL" id="FWWU01000008">
    <property type="protein sequence ID" value="SMB85423.1"/>
    <property type="molecule type" value="Genomic_DNA"/>
</dbReference>